<feature type="signal peptide" evidence="2">
    <location>
        <begin position="1"/>
        <end position="23"/>
    </location>
</feature>
<proteinExistence type="predicted"/>
<dbReference type="Proteomes" id="UP001219349">
    <property type="component" value="Chromosome"/>
</dbReference>
<feature type="chain" id="PRO_5046683506" evidence="2">
    <location>
        <begin position="24"/>
        <end position="309"/>
    </location>
</feature>
<dbReference type="InterPro" id="IPR036866">
    <property type="entry name" value="RibonucZ/Hydroxyglut_hydro"/>
</dbReference>
<protein>
    <submittedName>
        <fullName evidence="4">MBL fold metallo-hydrolase</fullName>
    </submittedName>
</protein>
<dbReference type="SUPFAM" id="SSF56281">
    <property type="entry name" value="Metallo-hydrolase/oxidoreductase"/>
    <property type="match status" value="1"/>
</dbReference>
<dbReference type="Gene3D" id="3.60.15.10">
    <property type="entry name" value="Ribonuclease Z/Hydroxyacylglutathione hydrolase-like"/>
    <property type="match status" value="1"/>
</dbReference>
<dbReference type="Pfam" id="PF12706">
    <property type="entry name" value="Lactamase_B_2"/>
    <property type="match status" value="1"/>
</dbReference>
<gene>
    <name evidence="4" type="ORF">JHX87_15940</name>
</gene>
<evidence type="ECO:0000256" key="2">
    <source>
        <dbReference type="SAM" id="SignalP"/>
    </source>
</evidence>
<evidence type="ECO:0000313" key="4">
    <source>
        <dbReference type="EMBL" id="WCR06937.1"/>
    </source>
</evidence>
<evidence type="ECO:0000313" key="5">
    <source>
        <dbReference type="Proteomes" id="UP001219349"/>
    </source>
</evidence>
<keyword evidence="5" id="KW-1185">Reference proteome</keyword>
<dbReference type="InterPro" id="IPR044094">
    <property type="entry name" value="AtsA-like_MBL-fold"/>
</dbReference>
<dbReference type="SMART" id="SM00849">
    <property type="entry name" value="Lactamase_B"/>
    <property type="match status" value="1"/>
</dbReference>
<name>A0ABY7SLM9_9RHOB</name>
<dbReference type="PANTHER" id="PTHR46018:SF2">
    <property type="entry name" value="ZINC PHOSPHODIESTERASE ELAC PROTEIN 1"/>
    <property type="match status" value="1"/>
</dbReference>
<sequence length="309" mass="33356">MTISSRLGLAALALTAWAGFAQAETELVVLGTGTPVADGDRAGAGAAVIYNGKAYLFDIGGGVVQNMIKASGVKGVAAPKDPQGREALFPTIADQLFLTHLHSDHILDFPELAGTLWWRRDGQMQVYGPTGAQEMADGYYTMLATDTNLRINSNQPVDNPENFKVNVSEYDKAFTVQDGDVKIEGFPVPHGDISPAFGYRITTPDKVIVISGDTNYSEELIEMSKGADILLHEVISSEGLSGLPEFWQDYHNHSHTTTEELAEIANAAQPKLLVLTHILNYGAPMDGVADEVRKNYDGEVVMAKDLDGF</sequence>
<evidence type="ECO:0000256" key="1">
    <source>
        <dbReference type="ARBA" id="ARBA00022801"/>
    </source>
</evidence>
<keyword evidence="1" id="KW-0378">Hydrolase</keyword>
<feature type="domain" description="Metallo-beta-lactamase" evidence="3">
    <location>
        <begin position="42"/>
        <end position="253"/>
    </location>
</feature>
<accession>A0ABY7SLM9</accession>
<dbReference type="CDD" id="cd07719">
    <property type="entry name" value="arylsulfatase_AtsA-like_MBL-fold"/>
    <property type="match status" value="1"/>
</dbReference>
<dbReference type="PANTHER" id="PTHR46018">
    <property type="entry name" value="ZINC PHOSPHODIESTERASE ELAC PROTEIN 1"/>
    <property type="match status" value="1"/>
</dbReference>
<dbReference type="EMBL" id="CP067136">
    <property type="protein sequence ID" value="WCR06937.1"/>
    <property type="molecule type" value="Genomic_DNA"/>
</dbReference>
<dbReference type="RefSeq" id="WP_271883839.1">
    <property type="nucleotide sequence ID" value="NZ_CP067136.1"/>
</dbReference>
<dbReference type="InterPro" id="IPR001279">
    <property type="entry name" value="Metallo-B-lactamas"/>
</dbReference>
<reference evidence="4 5" key="1">
    <citation type="submission" date="2021-01" db="EMBL/GenBank/DDBJ databases">
        <title>Biogeographic distribution of Paracoccus.</title>
        <authorList>
            <person name="Hollensteiner J."/>
            <person name="Leineberger J."/>
            <person name="Brinkhoff T."/>
            <person name="Daniel R."/>
        </authorList>
    </citation>
    <scope>NUCLEOTIDE SEQUENCE [LARGE SCALE GENOMIC DNA]</scope>
    <source>
        <strain evidence="4 5">KCTC 22803</strain>
    </source>
</reference>
<keyword evidence="2" id="KW-0732">Signal</keyword>
<organism evidence="4 5">
    <name type="scientific">Paracoccus fistulariae</name>
    <dbReference type="NCBI Taxonomy" id="658446"/>
    <lineage>
        <taxon>Bacteria</taxon>
        <taxon>Pseudomonadati</taxon>
        <taxon>Pseudomonadota</taxon>
        <taxon>Alphaproteobacteria</taxon>
        <taxon>Rhodobacterales</taxon>
        <taxon>Paracoccaceae</taxon>
        <taxon>Paracoccus</taxon>
    </lineage>
</organism>
<evidence type="ECO:0000259" key="3">
    <source>
        <dbReference type="SMART" id="SM00849"/>
    </source>
</evidence>